<evidence type="ECO:0000313" key="2">
    <source>
        <dbReference type="EMBL" id="QJA92910.1"/>
    </source>
</evidence>
<organism evidence="2">
    <name type="scientific">viral metagenome</name>
    <dbReference type="NCBI Taxonomy" id="1070528"/>
    <lineage>
        <taxon>unclassified sequences</taxon>
        <taxon>metagenomes</taxon>
        <taxon>organismal metagenomes</taxon>
    </lineage>
</organism>
<name>A0A6M3LDS5_9ZZZZ</name>
<gene>
    <name evidence="2" type="ORF">MM415B04423_0008</name>
</gene>
<accession>A0A6M3LDS5</accession>
<protein>
    <submittedName>
        <fullName evidence="2">Uncharacterized protein</fullName>
    </submittedName>
</protein>
<sequence>MATRQDYITAVGQMVGGEIPLSEADKILAIAMAVKAHSRHKPLLVVEDESGAAAFDYAVSLLANWAEGFSTIKSVEYPVDDTDETPDMLQDDEWMIYVKPAGKYLRFLEDEPTATETFRVTYTALHTCTDAACTVDDFDAEAVQALAAACFCDMLATYYAQSTDSTISADSVQHDGKSRDYAARAKSYRKLYFDHLGIEEGKTPAASVTRDQDKPGSWAGDKLTHKQNYR</sequence>
<dbReference type="EMBL" id="MT143106">
    <property type="protein sequence ID" value="QJA92910.1"/>
    <property type="molecule type" value="Genomic_DNA"/>
</dbReference>
<proteinExistence type="predicted"/>
<evidence type="ECO:0000256" key="1">
    <source>
        <dbReference type="SAM" id="MobiDB-lite"/>
    </source>
</evidence>
<feature type="region of interest" description="Disordered" evidence="1">
    <location>
        <begin position="203"/>
        <end position="230"/>
    </location>
</feature>
<dbReference type="AlphaFoldDB" id="A0A6M3LDS5"/>
<reference evidence="2" key="1">
    <citation type="submission" date="2020-03" db="EMBL/GenBank/DDBJ databases">
        <title>The deep terrestrial virosphere.</title>
        <authorList>
            <person name="Holmfeldt K."/>
            <person name="Nilsson E."/>
            <person name="Simone D."/>
            <person name="Lopez-Fernandez M."/>
            <person name="Wu X."/>
            <person name="de Brujin I."/>
            <person name="Lundin D."/>
            <person name="Andersson A."/>
            <person name="Bertilsson S."/>
            <person name="Dopson M."/>
        </authorList>
    </citation>
    <scope>NUCLEOTIDE SEQUENCE</scope>
    <source>
        <strain evidence="2">MM415B04423</strain>
    </source>
</reference>